<comment type="caution">
    <text evidence="1">The sequence shown here is derived from an EMBL/GenBank/DDBJ whole genome shotgun (WGS) entry which is preliminary data.</text>
</comment>
<dbReference type="AlphaFoldDB" id="A0A6I1FJ92"/>
<dbReference type="Proteomes" id="UP000429595">
    <property type="component" value="Unassembled WGS sequence"/>
</dbReference>
<dbReference type="Gene3D" id="1.20.1260.10">
    <property type="match status" value="1"/>
</dbReference>
<dbReference type="PANTHER" id="PTHR30458:SF0">
    <property type="entry name" value="1,2-PHENYLACETYL-COA EPOXIDASE, SUBUNIT C"/>
    <property type="match status" value="1"/>
</dbReference>
<dbReference type="InterPro" id="IPR012347">
    <property type="entry name" value="Ferritin-like"/>
</dbReference>
<dbReference type="InterPro" id="IPR052703">
    <property type="entry name" value="Aromatic_CoA_ox/epox"/>
</dbReference>
<dbReference type="RefSeq" id="WP_152151624.1">
    <property type="nucleotide sequence ID" value="NZ_WEIO01000005.1"/>
</dbReference>
<dbReference type="InterPro" id="IPR007814">
    <property type="entry name" value="PaaA_PaaC"/>
</dbReference>
<dbReference type="PANTHER" id="PTHR30458">
    <property type="entry name" value="PHENYLACETIC ACID DEGRADATION PROTEIN PAA"/>
    <property type="match status" value="1"/>
</dbReference>
<dbReference type="PIRSF" id="PIRSF037834">
    <property type="entry name" value="PA_CoA_Oase3"/>
    <property type="match status" value="1"/>
</dbReference>
<gene>
    <name evidence="1" type="primary">paaC</name>
    <name evidence="1" type="ORF">F9802_10335</name>
</gene>
<dbReference type="Pfam" id="PF05138">
    <property type="entry name" value="PaaA_PaaC"/>
    <property type="match status" value="1"/>
</dbReference>
<dbReference type="NCBIfam" id="TIGR02158">
    <property type="entry name" value="PA_CoA_Oxy3"/>
    <property type="match status" value="1"/>
</dbReference>
<reference evidence="1 2" key="1">
    <citation type="submission" date="2019-10" db="EMBL/GenBank/DDBJ databases">
        <title>Bacillus aerolatum sp. nov., isolated from bioaerosol of sport playgrounds.</title>
        <authorList>
            <person name="Chen P."/>
            <person name="Zhang G."/>
        </authorList>
    </citation>
    <scope>NUCLEOTIDE SEQUENCE [LARGE SCALE GENOMIC DNA]</scope>
    <source>
        <strain evidence="1 2">CX253</strain>
    </source>
</reference>
<dbReference type="SUPFAM" id="SSF47240">
    <property type="entry name" value="Ferritin-like"/>
    <property type="match status" value="1"/>
</dbReference>
<protein>
    <submittedName>
        <fullName evidence="1">Phenylacetate-CoA oxygenase subunit PaaC</fullName>
    </submittedName>
</protein>
<accession>A0A6I1FJ92</accession>
<dbReference type="InterPro" id="IPR009078">
    <property type="entry name" value="Ferritin-like_SF"/>
</dbReference>
<dbReference type="EMBL" id="WEIO01000005">
    <property type="protein sequence ID" value="KAB7706588.1"/>
    <property type="molecule type" value="Genomic_DNA"/>
</dbReference>
<evidence type="ECO:0000313" key="1">
    <source>
        <dbReference type="EMBL" id="KAB7706588.1"/>
    </source>
</evidence>
<dbReference type="GO" id="GO:0005829">
    <property type="term" value="C:cytosol"/>
    <property type="evidence" value="ECO:0007669"/>
    <property type="project" value="TreeGrafter"/>
</dbReference>
<organism evidence="1 2">
    <name type="scientific">Bacillus aerolatus</name>
    <dbReference type="NCBI Taxonomy" id="2653354"/>
    <lineage>
        <taxon>Bacteria</taxon>
        <taxon>Bacillati</taxon>
        <taxon>Bacillota</taxon>
        <taxon>Bacilli</taxon>
        <taxon>Bacillales</taxon>
        <taxon>Bacillaceae</taxon>
        <taxon>Bacillus</taxon>
    </lineage>
</organism>
<dbReference type="GO" id="GO:0010124">
    <property type="term" value="P:phenylacetate catabolic process"/>
    <property type="evidence" value="ECO:0007669"/>
    <property type="project" value="InterPro"/>
</dbReference>
<sequence>MSSTENVLSPEYKEAVTNLLFQLADDDFLFSYRGSEWLGLAPHIEEDVASSSISQDSMGHATMYYTLLEDLGLGKADDLAHLRPVQERKNSVLTERVNGEGYYMETPQYDWAYAVVRSYFYTQAKKVKIDSLRQSSYTPLAEAAVKVNMELFYHMLHWKTWFVQLLSSTDEAKKKMNDAIELVMKDFGDVFSYGSAKQAIESNGLIASEEELKDKWKANMAPVFESIGMEVPAIPEAPAANGRNGDHSEDLTEALSTLSEVYRLDPVAIW</sequence>
<proteinExistence type="predicted"/>
<keyword evidence="2" id="KW-1185">Reference proteome</keyword>
<evidence type="ECO:0000313" key="2">
    <source>
        <dbReference type="Proteomes" id="UP000429595"/>
    </source>
</evidence>
<dbReference type="InterPro" id="IPR011882">
    <property type="entry name" value="PaaC"/>
</dbReference>
<name>A0A6I1FJ92_9BACI</name>